<dbReference type="CDD" id="cd00063">
    <property type="entry name" value="FN3"/>
    <property type="match status" value="1"/>
</dbReference>
<dbReference type="InterPro" id="IPR013783">
    <property type="entry name" value="Ig-like_fold"/>
</dbReference>
<dbReference type="InterPro" id="IPR003599">
    <property type="entry name" value="Ig_sub"/>
</dbReference>
<dbReference type="SUPFAM" id="SSF49265">
    <property type="entry name" value="Fibronectin type III"/>
    <property type="match status" value="1"/>
</dbReference>
<dbReference type="GO" id="GO:0016020">
    <property type="term" value="C:membrane"/>
    <property type="evidence" value="ECO:0007669"/>
    <property type="project" value="UniProtKB-SubCell"/>
</dbReference>
<protein>
    <submittedName>
        <fullName evidence="3">Neuroglian</fullName>
    </submittedName>
</protein>
<dbReference type="InterPro" id="IPR013098">
    <property type="entry name" value="Ig_I-set"/>
</dbReference>
<dbReference type="AlphaFoldDB" id="K1RIQ9"/>
<evidence type="ECO:0000313" key="3">
    <source>
        <dbReference type="EMBL" id="EKC34061.1"/>
    </source>
</evidence>
<dbReference type="Gene3D" id="2.60.40.10">
    <property type="entry name" value="Immunoglobulins"/>
    <property type="match status" value="2"/>
</dbReference>
<name>K1RIQ9_MAGGI</name>
<accession>K1RIQ9</accession>
<keyword evidence="1" id="KW-0677">Repeat</keyword>
<dbReference type="InterPro" id="IPR003961">
    <property type="entry name" value="FN3_dom"/>
</dbReference>
<proteinExistence type="predicted"/>
<dbReference type="SMART" id="SM00409">
    <property type="entry name" value="IG"/>
    <property type="match status" value="1"/>
</dbReference>
<dbReference type="GO" id="GO:0098609">
    <property type="term" value="P:cell-cell adhesion"/>
    <property type="evidence" value="ECO:0007669"/>
    <property type="project" value="TreeGrafter"/>
</dbReference>
<dbReference type="PROSITE" id="PS50853">
    <property type="entry name" value="FN3"/>
    <property type="match status" value="1"/>
</dbReference>
<gene>
    <name evidence="3" type="ORF">CGI_10013757</name>
</gene>
<reference evidence="3" key="1">
    <citation type="journal article" date="2012" name="Nature">
        <title>The oyster genome reveals stress adaptation and complexity of shell formation.</title>
        <authorList>
            <person name="Zhang G."/>
            <person name="Fang X."/>
            <person name="Guo X."/>
            <person name="Li L."/>
            <person name="Luo R."/>
            <person name="Xu F."/>
            <person name="Yang P."/>
            <person name="Zhang L."/>
            <person name="Wang X."/>
            <person name="Qi H."/>
            <person name="Xiong Z."/>
            <person name="Que H."/>
            <person name="Xie Y."/>
            <person name="Holland P.W."/>
            <person name="Paps J."/>
            <person name="Zhu Y."/>
            <person name="Wu F."/>
            <person name="Chen Y."/>
            <person name="Wang J."/>
            <person name="Peng C."/>
            <person name="Meng J."/>
            <person name="Yang L."/>
            <person name="Liu J."/>
            <person name="Wen B."/>
            <person name="Zhang N."/>
            <person name="Huang Z."/>
            <person name="Zhu Q."/>
            <person name="Feng Y."/>
            <person name="Mount A."/>
            <person name="Hedgecock D."/>
            <person name="Xu Z."/>
            <person name="Liu Y."/>
            <person name="Domazet-Loso T."/>
            <person name="Du Y."/>
            <person name="Sun X."/>
            <person name="Zhang S."/>
            <person name="Liu B."/>
            <person name="Cheng P."/>
            <person name="Jiang X."/>
            <person name="Li J."/>
            <person name="Fan D."/>
            <person name="Wang W."/>
            <person name="Fu W."/>
            <person name="Wang T."/>
            <person name="Wang B."/>
            <person name="Zhang J."/>
            <person name="Peng Z."/>
            <person name="Li Y."/>
            <person name="Li N."/>
            <person name="Wang J."/>
            <person name="Chen M."/>
            <person name="He Y."/>
            <person name="Tan F."/>
            <person name="Song X."/>
            <person name="Zheng Q."/>
            <person name="Huang R."/>
            <person name="Yang H."/>
            <person name="Du X."/>
            <person name="Chen L."/>
            <person name="Yang M."/>
            <person name="Gaffney P.M."/>
            <person name="Wang S."/>
            <person name="Luo L."/>
            <person name="She Z."/>
            <person name="Ming Y."/>
            <person name="Huang W."/>
            <person name="Zhang S."/>
            <person name="Huang B."/>
            <person name="Zhang Y."/>
            <person name="Qu T."/>
            <person name="Ni P."/>
            <person name="Miao G."/>
            <person name="Wang J."/>
            <person name="Wang Q."/>
            <person name="Steinberg C.E."/>
            <person name="Wang H."/>
            <person name="Li N."/>
            <person name="Qian L."/>
            <person name="Zhang G."/>
            <person name="Li Y."/>
            <person name="Yang H."/>
            <person name="Liu X."/>
            <person name="Wang J."/>
            <person name="Yin Y."/>
            <person name="Wang J."/>
        </authorList>
    </citation>
    <scope>NUCLEOTIDE SEQUENCE [LARGE SCALE GENOMIC DNA]</scope>
    <source>
        <strain evidence="3">05x7-T-G4-1.051#20</strain>
    </source>
</reference>
<dbReference type="SMART" id="SM00060">
    <property type="entry name" value="FN3"/>
    <property type="match status" value="1"/>
</dbReference>
<dbReference type="InterPro" id="IPR007110">
    <property type="entry name" value="Ig-like_dom"/>
</dbReference>
<dbReference type="Pfam" id="PF00041">
    <property type="entry name" value="fn3"/>
    <property type="match status" value="1"/>
</dbReference>
<dbReference type="InParanoid" id="K1RIQ9"/>
<dbReference type="PANTHER" id="PTHR44170">
    <property type="entry name" value="PROTEIN SIDEKICK"/>
    <property type="match status" value="1"/>
</dbReference>
<evidence type="ECO:0000256" key="1">
    <source>
        <dbReference type="ARBA" id="ARBA00022737"/>
    </source>
</evidence>
<dbReference type="PANTHER" id="PTHR44170:SF6">
    <property type="entry name" value="CONTACTIN"/>
    <property type="match status" value="1"/>
</dbReference>
<dbReference type="PROSITE" id="PS50835">
    <property type="entry name" value="IG_LIKE"/>
    <property type="match status" value="1"/>
</dbReference>
<dbReference type="InterPro" id="IPR036116">
    <property type="entry name" value="FN3_sf"/>
</dbReference>
<dbReference type="EMBL" id="JH816138">
    <property type="protein sequence ID" value="EKC34061.1"/>
    <property type="molecule type" value="Genomic_DNA"/>
</dbReference>
<sequence>MAIRHAADYYMSKFVSKNWLEAKTSKSERGCGLFLCHVMLGLDKGPSDRIAEHSSPVGTIRTIRTSPGGRYTRLWHDIGDQIKILDSPVDQTVGKGHTVSFTCAVGFTGDEAEEQDLRVRWKHEGEALDQRTDRYTLADNGQKLILRDVDYRDEGQYTCVASIRGQAEREKSSARLRVRGNQTCQGYSQGSSQPDLMSEVNIQGPCTDRPEPPQEVEISSCGPKRVELIWRDGWDGGEPIKEYLIQYNTSDNAFYWNSADEEVEYLDMSSKTAFISLSPWGWYSFRVLAKNSLGYSDPSKPTKKECNTPPERPTSNPVNVRTKTDKEGKLIITWDVSLWGEGGGWDVSLWGEGGGKLLGMLPLVSFFSFMDKVP</sequence>
<keyword evidence="2" id="KW-1015">Disulfide bond</keyword>
<dbReference type="InterPro" id="IPR036179">
    <property type="entry name" value="Ig-like_dom_sf"/>
</dbReference>
<dbReference type="SUPFAM" id="SSF48726">
    <property type="entry name" value="Immunoglobulin"/>
    <property type="match status" value="1"/>
</dbReference>
<dbReference type="HOGENOM" id="CLU_740230_0_0_1"/>
<dbReference type="Pfam" id="PF07679">
    <property type="entry name" value="I-set"/>
    <property type="match status" value="1"/>
</dbReference>
<evidence type="ECO:0000256" key="2">
    <source>
        <dbReference type="ARBA" id="ARBA00023157"/>
    </source>
</evidence>
<organism evidence="3">
    <name type="scientific">Magallana gigas</name>
    <name type="common">Pacific oyster</name>
    <name type="synonym">Crassostrea gigas</name>
    <dbReference type="NCBI Taxonomy" id="29159"/>
    <lineage>
        <taxon>Eukaryota</taxon>
        <taxon>Metazoa</taxon>
        <taxon>Spiralia</taxon>
        <taxon>Lophotrochozoa</taxon>
        <taxon>Mollusca</taxon>
        <taxon>Bivalvia</taxon>
        <taxon>Autobranchia</taxon>
        <taxon>Pteriomorphia</taxon>
        <taxon>Ostreida</taxon>
        <taxon>Ostreoidea</taxon>
        <taxon>Ostreidae</taxon>
        <taxon>Magallana</taxon>
    </lineage>
</organism>